<feature type="domain" description="PAC" evidence="1">
    <location>
        <begin position="232"/>
        <end position="284"/>
    </location>
</feature>
<dbReference type="CDD" id="cd00130">
    <property type="entry name" value="PAS"/>
    <property type="match status" value="1"/>
</dbReference>
<organism evidence="4 5">
    <name type="scientific">Rhodocista pekingensis</name>
    <dbReference type="NCBI Taxonomy" id="201185"/>
    <lineage>
        <taxon>Bacteria</taxon>
        <taxon>Pseudomonadati</taxon>
        <taxon>Pseudomonadota</taxon>
        <taxon>Alphaproteobacteria</taxon>
        <taxon>Rhodospirillales</taxon>
        <taxon>Azospirillaceae</taxon>
        <taxon>Rhodocista</taxon>
    </lineage>
</organism>
<dbReference type="Pfam" id="PF13185">
    <property type="entry name" value="GAF_2"/>
    <property type="match status" value="1"/>
</dbReference>
<keyword evidence="5" id="KW-1185">Reference proteome</keyword>
<gene>
    <name evidence="4" type="ORF">ACFQPS_18085</name>
</gene>
<dbReference type="InterPro" id="IPR050706">
    <property type="entry name" value="Cyclic-di-GMP_PDE-like"/>
</dbReference>
<dbReference type="PROSITE" id="PS50887">
    <property type="entry name" value="GGDEF"/>
    <property type="match status" value="1"/>
</dbReference>
<evidence type="ECO:0000313" key="5">
    <source>
        <dbReference type="Proteomes" id="UP001596456"/>
    </source>
</evidence>
<feature type="domain" description="GGDEF" evidence="3">
    <location>
        <begin position="315"/>
        <end position="447"/>
    </location>
</feature>
<dbReference type="InterPro" id="IPR029787">
    <property type="entry name" value="Nucleotide_cyclase"/>
</dbReference>
<dbReference type="CDD" id="cd01949">
    <property type="entry name" value="GGDEF"/>
    <property type="match status" value="1"/>
</dbReference>
<dbReference type="SMART" id="SM00267">
    <property type="entry name" value="GGDEF"/>
    <property type="match status" value="1"/>
</dbReference>
<dbReference type="Pfam" id="PF08447">
    <property type="entry name" value="PAS_3"/>
    <property type="match status" value="1"/>
</dbReference>
<dbReference type="SUPFAM" id="SSF55785">
    <property type="entry name" value="PYP-like sensor domain (PAS domain)"/>
    <property type="match status" value="1"/>
</dbReference>
<evidence type="ECO:0000259" key="1">
    <source>
        <dbReference type="PROSITE" id="PS50113"/>
    </source>
</evidence>
<dbReference type="InterPro" id="IPR003018">
    <property type="entry name" value="GAF"/>
</dbReference>
<dbReference type="InterPro" id="IPR013655">
    <property type="entry name" value="PAS_fold_3"/>
</dbReference>
<evidence type="ECO:0000259" key="2">
    <source>
        <dbReference type="PROSITE" id="PS50883"/>
    </source>
</evidence>
<dbReference type="PROSITE" id="PS50883">
    <property type="entry name" value="EAL"/>
    <property type="match status" value="1"/>
</dbReference>
<protein>
    <submittedName>
        <fullName evidence="4">EAL domain-containing protein</fullName>
    </submittedName>
</protein>
<dbReference type="InterPro" id="IPR035919">
    <property type="entry name" value="EAL_sf"/>
</dbReference>
<dbReference type="Proteomes" id="UP001596456">
    <property type="component" value="Unassembled WGS sequence"/>
</dbReference>
<dbReference type="SUPFAM" id="SSF141868">
    <property type="entry name" value="EAL domain-like"/>
    <property type="match status" value="1"/>
</dbReference>
<dbReference type="InterPro" id="IPR000014">
    <property type="entry name" value="PAS"/>
</dbReference>
<proteinExistence type="predicted"/>
<dbReference type="Gene3D" id="3.20.20.450">
    <property type="entry name" value="EAL domain"/>
    <property type="match status" value="1"/>
</dbReference>
<comment type="caution">
    <text evidence="4">The sequence shown here is derived from an EMBL/GenBank/DDBJ whole genome shotgun (WGS) entry which is preliminary data.</text>
</comment>
<dbReference type="InterPro" id="IPR000700">
    <property type="entry name" value="PAS-assoc_C"/>
</dbReference>
<dbReference type="PROSITE" id="PS50113">
    <property type="entry name" value="PAC"/>
    <property type="match status" value="1"/>
</dbReference>
<dbReference type="InterPro" id="IPR035965">
    <property type="entry name" value="PAS-like_dom_sf"/>
</dbReference>
<dbReference type="EMBL" id="JBHTCM010000026">
    <property type="protein sequence ID" value="MFC7335082.1"/>
    <property type="molecule type" value="Genomic_DNA"/>
</dbReference>
<sequence length="710" mass="76123">MTAAFLGGDLPGLDRIVLEGAEALTGSGVSYLQFFDPLDGTATTAMWSRPAGTGSPPPDVHHRAAGGLWEDCLRSGRAVVQNTVGAAVRDAGALPRNGETSPQVKPAGHVALWRHLGVPVLETGPAPFVLGVGNKPAPYDPEDMAVLERVGGVFAAMRAALLYRRRERARIASIGGEDWTAGIDGAFRPSSDFLMALGYDPAQPPDLSALIAAEDRPAFASAMEGAADGAPLSVDVRLATADGRLRWYSLFGSVDRDERGTFQQVLGIALDRESERGLSDRARWLASHDALTRLPNRSALLDHLGEIQGSPGGCSQIALFALDLDKFSSVNAKIGVDAGDRLLRQVADELTLRLEVGDLLARTGGDEFCLVRHGALTPAQAGQFAEELLSAVRAVAVPDEDIGFLTAGIGISLSASGPRPETSLEEAESALHMARAQGGNHFAFFERQATERQMDEIRLSRLVSSPAFWDSLRVVYQAQVRLADQRIMGVEALVRSDLSGQMGIGTERLIATIEDMGLTQRLGRAVRDLVIADVKAMGLADEELPVISINFSPVEFADVDHVRDFIAAIKASGLNPEKFEIEITERSLLAASEALDVVQSMLQQSGVRLALDDFGSGYSSLRYLTHIQVDKIKIDKVFINGIETNGRERRVVESIIALARGLDAVALAEGVEEAGQARLLKELGCEMAQGYHFCRPVGRTLILQMIRGNG</sequence>
<dbReference type="PANTHER" id="PTHR33121:SF70">
    <property type="entry name" value="SIGNALING PROTEIN YKOW"/>
    <property type="match status" value="1"/>
</dbReference>
<dbReference type="CDD" id="cd01948">
    <property type="entry name" value="EAL"/>
    <property type="match status" value="1"/>
</dbReference>
<dbReference type="PANTHER" id="PTHR33121">
    <property type="entry name" value="CYCLIC DI-GMP PHOSPHODIESTERASE PDEF"/>
    <property type="match status" value="1"/>
</dbReference>
<dbReference type="SMART" id="SM00052">
    <property type="entry name" value="EAL"/>
    <property type="match status" value="1"/>
</dbReference>
<evidence type="ECO:0000259" key="3">
    <source>
        <dbReference type="PROSITE" id="PS50887"/>
    </source>
</evidence>
<dbReference type="Pfam" id="PF00990">
    <property type="entry name" value="GGDEF"/>
    <property type="match status" value="1"/>
</dbReference>
<accession>A0ABW2KYN9</accession>
<dbReference type="NCBIfam" id="TIGR00254">
    <property type="entry name" value="GGDEF"/>
    <property type="match status" value="1"/>
</dbReference>
<dbReference type="Gene3D" id="3.30.450.20">
    <property type="entry name" value="PAS domain"/>
    <property type="match status" value="1"/>
</dbReference>
<feature type="domain" description="EAL" evidence="2">
    <location>
        <begin position="452"/>
        <end position="710"/>
    </location>
</feature>
<name>A0ABW2KYN9_9PROT</name>
<dbReference type="Pfam" id="PF00563">
    <property type="entry name" value="EAL"/>
    <property type="match status" value="1"/>
</dbReference>
<dbReference type="SUPFAM" id="SSF55073">
    <property type="entry name" value="Nucleotide cyclase"/>
    <property type="match status" value="1"/>
</dbReference>
<dbReference type="InterPro" id="IPR001633">
    <property type="entry name" value="EAL_dom"/>
</dbReference>
<evidence type="ECO:0000313" key="4">
    <source>
        <dbReference type="EMBL" id="MFC7335082.1"/>
    </source>
</evidence>
<dbReference type="Gene3D" id="3.30.70.270">
    <property type="match status" value="1"/>
</dbReference>
<reference evidence="5" key="1">
    <citation type="journal article" date="2019" name="Int. J. Syst. Evol. Microbiol.">
        <title>The Global Catalogue of Microorganisms (GCM) 10K type strain sequencing project: providing services to taxonomists for standard genome sequencing and annotation.</title>
        <authorList>
            <consortium name="The Broad Institute Genomics Platform"/>
            <consortium name="The Broad Institute Genome Sequencing Center for Infectious Disease"/>
            <person name="Wu L."/>
            <person name="Ma J."/>
        </authorList>
    </citation>
    <scope>NUCLEOTIDE SEQUENCE [LARGE SCALE GENOMIC DNA]</scope>
    <source>
        <strain evidence="5">CGMCC 1.16275</strain>
    </source>
</reference>
<dbReference type="RefSeq" id="WP_377360623.1">
    <property type="nucleotide sequence ID" value="NZ_JBHTCM010000026.1"/>
</dbReference>
<dbReference type="InterPro" id="IPR043128">
    <property type="entry name" value="Rev_trsase/Diguanyl_cyclase"/>
</dbReference>
<dbReference type="InterPro" id="IPR000160">
    <property type="entry name" value="GGDEF_dom"/>
</dbReference>